<feature type="transmembrane region" description="Helical" evidence="8">
    <location>
        <begin position="278"/>
        <end position="299"/>
    </location>
</feature>
<evidence type="ECO:0000256" key="7">
    <source>
        <dbReference type="ARBA" id="ARBA00023136"/>
    </source>
</evidence>
<dbReference type="Pfam" id="PF03845">
    <property type="entry name" value="Spore_permease"/>
    <property type="match status" value="1"/>
</dbReference>
<evidence type="ECO:0000256" key="5">
    <source>
        <dbReference type="ARBA" id="ARBA00022692"/>
    </source>
</evidence>
<sequence>MNKKRQSKIDLHVPENLLVTPFFVFFLIHAMQLGVGILSFETYIARDAGYDAWISLLIAGAAIHLLLWIVYNILQNSKGDIVSIHEETFGKYIGGFLSIIFSLYVLLLTLTVLRTFIEVIQTWVFPQLNVWFFTLALLLLIYYLVAGGFRLITGLCLISVLLALPLLWLKFFPIQAGDINNVFPIIDHTLVELLSSAKTSILGFLGFELLLVFYPFIKNPEQSKKWAHYGVFFTTIIYVISAIIAFIYFSEKQLDQVNWATISLWKIVEFPFVERFEFIGIALWLFVVIPNICLALWAASRIPKRMFNIRQTYMVGIYCLILYVATIMLDERQQIKELNDIANMIGFYVLMYIPVLFLFKKARDKVRDTN</sequence>
<feature type="transmembrane region" description="Helical" evidence="8">
    <location>
        <begin position="52"/>
        <end position="71"/>
    </location>
</feature>
<accession>A0AAW5BA05</accession>
<feature type="transmembrane region" description="Helical" evidence="8">
    <location>
        <begin position="311"/>
        <end position="329"/>
    </location>
</feature>
<evidence type="ECO:0000313" key="10">
    <source>
        <dbReference type="Proteomes" id="UP001199631"/>
    </source>
</evidence>
<dbReference type="EMBL" id="JAIFZM010000010">
    <property type="protein sequence ID" value="MCG3420062.1"/>
    <property type="molecule type" value="Genomic_DNA"/>
</dbReference>
<dbReference type="RefSeq" id="WP_238020469.1">
    <property type="nucleotide sequence ID" value="NZ_JAIFZM010000010.1"/>
</dbReference>
<dbReference type="GO" id="GO:0016020">
    <property type="term" value="C:membrane"/>
    <property type="evidence" value="ECO:0007669"/>
    <property type="project" value="UniProtKB-SubCell"/>
</dbReference>
<evidence type="ECO:0000256" key="1">
    <source>
        <dbReference type="ARBA" id="ARBA00004141"/>
    </source>
</evidence>
<feature type="transmembrane region" description="Helical" evidence="8">
    <location>
        <begin position="199"/>
        <end position="217"/>
    </location>
</feature>
<comment type="similarity">
    <text evidence="2">Belongs to the amino acid-polyamine-organocation (APC) superfamily. Spore germination protein (SGP) (TC 2.A.3.9) family.</text>
</comment>
<dbReference type="InterPro" id="IPR004761">
    <property type="entry name" value="Spore_GerAB"/>
</dbReference>
<dbReference type="PANTHER" id="PTHR34975:SF2">
    <property type="entry name" value="SPORE GERMINATION PROTEIN A2"/>
    <property type="match status" value="1"/>
</dbReference>
<feature type="transmembrane region" description="Helical" evidence="8">
    <location>
        <begin position="92"/>
        <end position="117"/>
    </location>
</feature>
<keyword evidence="4" id="KW-0309">Germination</keyword>
<dbReference type="AlphaFoldDB" id="A0AAW5BA05"/>
<reference evidence="9 10" key="1">
    <citation type="journal article" date="2022" name="Evol. Bioinform. Online">
        <title>Draft Genome Sequence of Oceanobacillus jordanicus Strain GSFE11, a Halotolerant Plant Growth-Promoting Bacterial Endophyte Isolated From the Jordan Valley.</title>
        <authorList>
            <person name="Alhindi T."/>
            <person name="Albdaiwi R."/>
        </authorList>
    </citation>
    <scope>NUCLEOTIDE SEQUENCE [LARGE SCALE GENOMIC DNA]</scope>
    <source>
        <strain evidence="9 10">GSFE11</strain>
    </source>
</reference>
<evidence type="ECO:0000256" key="2">
    <source>
        <dbReference type="ARBA" id="ARBA00007998"/>
    </source>
</evidence>
<dbReference type="Proteomes" id="UP001199631">
    <property type="component" value="Unassembled WGS sequence"/>
</dbReference>
<feature type="transmembrane region" description="Helical" evidence="8">
    <location>
        <begin position="229"/>
        <end position="249"/>
    </location>
</feature>
<evidence type="ECO:0000256" key="3">
    <source>
        <dbReference type="ARBA" id="ARBA00022448"/>
    </source>
</evidence>
<protein>
    <submittedName>
        <fullName evidence="9">Spore germination protein</fullName>
    </submittedName>
</protein>
<comment type="subcellular location">
    <subcellularLocation>
        <location evidence="1">Membrane</location>
        <topology evidence="1">Multi-pass membrane protein</topology>
    </subcellularLocation>
</comment>
<feature type="transmembrane region" description="Helical" evidence="8">
    <location>
        <begin position="341"/>
        <end position="359"/>
    </location>
</feature>
<keyword evidence="5 8" id="KW-0812">Transmembrane</keyword>
<comment type="caution">
    <text evidence="9">The sequence shown here is derived from an EMBL/GenBank/DDBJ whole genome shotgun (WGS) entry which is preliminary data.</text>
</comment>
<proteinExistence type="inferred from homology"/>
<evidence type="ECO:0000313" key="9">
    <source>
        <dbReference type="EMBL" id="MCG3420062.1"/>
    </source>
</evidence>
<dbReference type="Gene3D" id="1.20.1740.10">
    <property type="entry name" value="Amino acid/polyamine transporter I"/>
    <property type="match status" value="1"/>
</dbReference>
<feature type="transmembrane region" description="Helical" evidence="8">
    <location>
        <begin position="151"/>
        <end position="169"/>
    </location>
</feature>
<keyword evidence="7 8" id="KW-0472">Membrane</keyword>
<dbReference type="NCBIfam" id="TIGR00912">
    <property type="entry name" value="2A0309"/>
    <property type="match status" value="1"/>
</dbReference>
<keyword evidence="6 8" id="KW-1133">Transmembrane helix</keyword>
<organism evidence="9 10">
    <name type="scientific">Oceanobacillus jordanicus</name>
    <dbReference type="NCBI Taxonomy" id="2867266"/>
    <lineage>
        <taxon>Bacteria</taxon>
        <taxon>Bacillati</taxon>
        <taxon>Bacillota</taxon>
        <taxon>Bacilli</taxon>
        <taxon>Bacillales</taxon>
        <taxon>Bacillaceae</taxon>
        <taxon>Oceanobacillus</taxon>
    </lineage>
</organism>
<keyword evidence="10" id="KW-1185">Reference proteome</keyword>
<feature type="transmembrane region" description="Helical" evidence="8">
    <location>
        <begin position="21"/>
        <end position="40"/>
    </location>
</feature>
<keyword evidence="3" id="KW-0813">Transport</keyword>
<evidence type="ECO:0000256" key="8">
    <source>
        <dbReference type="SAM" id="Phobius"/>
    </source>
</evidence>
<feature type="transmembrane region" description="Helical" evidence="8">
    <location>
        <begin position="123"/>
        <end position="144"/>
    </location>
</feature>
<dbReference type="GO" id="GO:0009847">
    <property type="term" value="P:spore germination"/>
    <property type="evidence" value="ECO:0007669"/>
    <property type="project" value="InterPro"/>
</dbReference>
<gene>
    <name evidence="9" type="ORF">K3T81_12955</name>
</gene>
<dbReference type="PANTHER" id="PTHR34975">
    <property type="entry name" value="SPORE GERMINATION PROTEIN A2"/>
    <property type="match status" value="1"/>
</dbReference>
<name>A0AAW5BA05_9BACI</name>
<evidence type="ECO:0000256" key="4">
    <source>
        <dbReference type="ARBA" id="ARBA00022544"/>
    </source>
</evidence>
<evidence type="ECO:0000256" key="6">
    <source>
        <dbReference type="ARBA" id="ARBA00022989"/>
    </source>
</evidence>